<dbReference type="GO" id="GO:0005741">
    <property type="term" value="C:mitochondrial outer membrane"/>
    <property type="evidence" value="ECO:0007669"/>
    <property type="project" value="InterPro"/>
</dbReference>
<reference evidence="1" key="1">
    <citation type="journal article" date="2018" name="J. Biol. Chem.">
        <title>Thylakoid membranes contain a non-selective channel permeable to small organic molecules.</title>
        <authorList>
            <person name="Kojima S."/>
            <person name="Iwamoto M."/>
            <person name="Oiki S."/>
            <person name="Tochigi S."/>
            <person name="Takahashi H."/>
        </authorList>
    </citation>
    <scope>NUCLEOTIDE SEQUENCE</scope>
    <source>
        <strain evidence="1">NIES-547</strain>
    </source>
</reference>
<dbReference type="AlphaFoldDB" id="A0A2Z5XCV6"/>
<sequence length="275" mass="28823">MPLPVFAELGKSAKDILSKDYSYDKKLSLKSTTSSGVVFNAAGSSLPSGPIGGELAIKGKQGPAGISAKVDTAGKVSADLEVADAFTKGLKLVFRGLYPEPMVGTAAAEYRQDKFTATAFIDSGLKVGSSVVVGVTDSISAGGNVEYDTNKGVPTKYDAAVSYGKAGDFVVTAAARNKLGEYAASYVHHLNATTSVAGEFVHKKSDRSNTFTLGGLYKLDKTSYVRAKIDTEGVASVAYSQELRPKVTFVVAGQVNTRTLDKDSHKLGFALVIDQ</sequence>
<dbReference type="InterPro" id="IPR001925">
    <property type="entry name" value="Porin_Euk"/>
</dbReference>
<dbReference type="EMBL" id="LC363855">
    <property type="protein sequence ID" value="BBC44067.1"/>
    <property type="molecule type" value="Genomic_DNA"/>
</dbReference>
<dbReference type="CDD" id="cd07306">
    <property type="entry name" value="Porin3_VDAC"/>
    <property type="match status" value="1"/>
</dbReference>
<name>A0A2Z5XCV6_CYAPA</name>
<dbReference type="PANTHER" id="PTHR11743">
    <property type="entry name" value="VOLTAGE-DEPENDENT ANION-SELECTIVE CHANNEL"/>
    <property type="match status" value="1"/>
</dbReference>
<dbReference type="InterPro" id="IPR023614">
    <property type="entry name" value="Porin_dom_sf"/>
</dbReference>
<dbReference type="PANTHER" id="PTHR11743:SF70">
    <property type="entry name" value="GH26960P-RELATED"/>
    <property type="match status" value="1"/>
</dbReference>
<proteinExistence type="predicted"/>
<organism evidence="1">
    <name type="scientific">Cyanophora paradoxa</name>
    <dbReference type="NCBI Taxonomy" id="2762"/>
    <lineage>
        <taxon>Eukaryota</taxon>
        <taxon>Glaucocystophyceae</taxon>
        <taxon>Cyanophorales</taxon>
        <taxon>Cyanophoraceae</taxon>
        <taxon>Cyanophora</taxon>
    </lineage>
</organism>
<protein>
    <submittedName>
        <fullName evidence="1">Non-selective channel of thylakoid membrane</fullName>
    </submittedName>
</protein>
<evidence type="ECO:0000313" key="1">
    <source>
        <dbReference type="EMBL" id="BBC44067.1"/>
    </source>
</evidence>
<dbReference type="InterPro" id="IPR027246">
    <property type="entry name" value="Porin_Euk/Tom40"/>
</dbReference>
<dbReference type="PRINTS" id="PR00185">
    <property type="entry name" value="EUKARYTPORIN"/>
</dbReference>
<dbReference type="Gene3D" id="2.40.160.10">
    <property type="entry name" value="Porin"/>
    <property type="match status" value="1"/>
</dbReference>
<dbReference type="GO" id="GO:0008308">
    <property type="term" value="F:voltage-gated monoatomic anion channel activity"/>
    <property type="evidence" value="ECO:0007669"/>
    <property type="project" value="InterPro"/>
</dbReference>
<accession>A0A2Z5XCV6</accession>
<dbReference type="Pfam" id="PF01459">
    <property type="entry name" value="Porin_3"/>
    <property type="match status" value="1"/>
</dbReference>